<protein>
    <submittedName>
        <fullName evidence="5">2-oxoglutarate oxidoreductase subunit KorA</fullName>
        <ecNumber evidence="5">1.2.-.-</ecNumber>
    </submittedName>
</protein>
<dbReference type="InterPro" id="IPR050722">
    <property type="entry name" value="Pyruvate:ferred/Flavod_OxRd"/>
</dbReference>
<dbReference type="Pfam" id="PF01558">
    <property type="entry name" value="POR"/>
    <property type="match status" value="1"/>
</dbReference>
<evidence type="ECO:0000256" key="1">
    <source>
        <dbReference type="ARBA" id="ARBA00023002"/>
    </source>
</evidence>
<dbReference type="PANTHER" id="PTHR32154:SF20">
    <property type="entry name" value="2-OXOGLUTARATE OXIDOREDUCTASE SUBUNIT KORA"/>
    <property type="match status" value="1"/>
</dbReference>
<dbReference type="Gene3D" id="3.40.920.10">
    <property type="entry name" value="Pyruvate-ferredoxin oxidoreductase, PFOR, domain III"/>
    <property type="match status" value="1"/>
</dbReference>
<dbReference type="SUPFAM" id="SSF52518">
    <property type="entry name" value="Thiamin diphosphate-binding fold (THDP-binding)"/>
    <property type="match status" value="1"/>
</dbReference>
<dbReference type="CDD" id="cd07034">
    <property type="entry name" value="TPP_PYR_PFOR_IOR-alpha_like"/>
    <property type="match status" value="1"/>
</dbReference>
<evidence type="ECO:0000313" key="6">
    <source>
        <dbReference type="Proteomes" id="UP000323917"/>
    </source>
</evidence>
<dbReference type="Proteomes" id="UP000323917">
    <property type="component" value="Chromosome"/>
</dbReference>
<dbReference type="InterPro" id="IPR002880">
    <property type="entry name" value="Pyrv_Fd/Flavodoxin_OxRdtase_N"/>
</dbReference>
<proteinExistence type="predicted"/>
<dbReference type="SUPFAM" id="SSF53323">
    <property type="entry name" value="Pyruvate-ferredoxin oxidoreductase, PFOR, domain III"/>
    <property type="match status" value="1"/>
</dbReference>
<dbReference type="PANTHER" id="PTHR32154">
    <property type="entry name" value="PYRUVATE-FLAVODOXIN OXIDOREDUCTASE-RELATED"/>
    <property type="match status" value="1"/>
</dbReference>
<dbReference type="NCBIfam" id="TIGR03710">
    <property type="entry name" value="OAFO_sf"/>
    <property type="match status" value="1"/>
</dbReference>
<dbReference type="InterPro" id="IPR019752">
    <property type="entry name" value="Pyrv/ketoisovalerate_OxRed_cat"/>
</dbReference>
<evidence type="ECO:0000259" key="3">
    <source>
        <dbReference type="Pfam" id="PF01855"/>
    </source>
</evidence>
<dbReference type="InterPro" id="IPR009014">
    <property type="entry name" value="Transketo_C/PFOR_II"/>
</dbReference>
<dbReference type="InterPro" id="IPR002869">
    <property type="entry name" value="Pyrv_flavodox_OxRed_cen"/>
</dbReference>
<dbReference type="Gene3D" id="3.40.50.920">
    <property type="match status" value="1"/>
</dbReference>
<dbReference type="Gene3D" id="3.40.50.970">
    <property type="match status" value="1"/>
</dbReference>
<dbReference type="Pfam" id="PF01855">
    <property type="entry name" value="POR_N"/>
    <property type="match status" value="1"/>
</dbReference>
<dbReference type="EC" id="1.2.-.-" evidence="5"/>
<feature type="domain" description="Pyruvate flavodoxin/ferredoxin oxidoreductase pyrimidine binding" evidence="3">
    <location>
        <begin position="263"/>
        <end position="473"/>
    </location>
</feature>
<organism evidence="5 6">
    <name type="scientific">Bythopirellula goksoeyrii</name>
    <dbReference type="NCBI Taxonomy" id="1400387"/>
    <lineage>
        <taxon>Bacteria</taxon>
        <taxon>Pseudomonadati</taxon>
        <taxon>Planctomycetota</taxon>
        <taxon>Planctomycetia</taxon>
        <taxon>Pirellulales</taxon>
        <taxon>Lacipirellulaceae</taxon>
        <taxon>Bythopirellula</taxon>
    </lineage>
</organism>
<dbReference type="KEGG" id="bgok:Pr1d_53080"/>
<dbReference type="InterPro" id="IPR033412">
    <property type="entry name" value="PFOR_II"/>
</dbReference>
<dbReference type="FunFam" id="3.40.50.970:FF:000022">
    <property type="entry name" value="2-oxoglutarate ferredoxin oxidoreductase alpha subunit"/>
    <property type="match status" value="1"/>
</dbReference>
<sequence>MATATPTKPVSDLVEATVRFCGDSGDGMQLAGTQFTTTSALLGNDVATFPDFPAEIRAPRGTKAGVSGFQIHFSSTEIFTPGDTVDALVAMNPAALVTNIGDLRDGGILLVNKDAFDKKGLEQAGYETDPLEDGSLDKYKLHSVDMTKITRLAVEGLGLSQKEADRCRNFFAMGLVFWLYDRSLDPTLRFIEKKFGKLPAVAQANTNALKAGFNYGETVEAINTQYHVGPAKLKPGTYRNIEGNLALAWGLVAAAQLSDKRLFLGAYPITPASDVLHYLSNYKNFDVLTFQAEDEIAAVTAAIGAAFAGEMAVTASSGPGIALKGEALGLAVMTELPMLVINVQRGGPSTGLPTKTEQADLNQALFGRNGECPMPIIAARSPGDCFYVAQEAWRIATKFMIPVFVLTDGYIANGSEPWKIPKVADLPRIKISHPSANGDEFQPYERDERLARPWAIPGTPGLEHRIGGLEKANITGNVSYDPVNHEKMCLLRQQKVDNIADDIPLQELDGPESGDLLVLSWGGTYGSCATAVHTAQKSGQKVTHCHLRYLNPFPKNLEKILRSFDKVLIPELNLGQLNQVIRARFLINTVGLNKIQGKPFSVIEIVNKINSLVG</sequence>
<dbReference type="InterPro" id="IPR022367">
    <property type="entry name" value="2-oxoacid/accept_OxRdtase_asu"/>
</dbReference>
<gene>
    <name evidence="5" type="primary">korA</name>
    <name evidence="5" type="ORF">Pr1d_53080</name>
</gene>
<keyword evidence="6" id="KW-1185">Reference proteome</keyword>
<evidence type="ECO:0000259" key="4">
    <source>
        <dbReference type="Pfam" id="PF17147"/>
    </source>
</evidence>
<dbReference type="InterPro" id="IPR029061">
    <property type="entry name" value="THDP-binding"/>
</dbReference>
<dbReference type="GO" id="GO:0016903">
    <property type="term" value="F:oxidoreductase activity, acting on the aldehyde or oxo group of donors"/>
    <property type="evidence" value="ECO:0007669"/>
    <property type="project" value="InterPro"/>
</dbReference>
<dbReference type="EMBL" id="CP042913">
    <property type="protein sequence ID" value="QEG37960.1"/>
    <property type="molecule type" value="Genomic_DNA"/>
</dbReference>
<dbReference type="SUPFAM" id="SSF52922">
    <property type="entry name" value="TK C-terminal domain-like"/>
    <property type="match status" value="1"/>
</dbReference>
<name>A0A5B9QK45_9BACT</name>
<evidence type="ECO:0000313" key="5">
    <source>
        <dbReference type="EMBL" id="QEG37960.1"/>
    </source>
</evidence>
<accession>A0A5B9QK45</accession>
<keyword evidence="1 5" id="KW-0560">Oxidoreductase</keyword>
<dbReference type="GO" id="GO:0006979">
    <property type="term" value="P:response to oxidative stress"/>
    <property type="evidence" value="ECO:0007669"/>
    <property type="project" value="TreeGrafter"/>
</dbReference>
<feature type="domain" description="Pyruvate/ketoisovalerate oxidoreductase catalytic" evidence="2">
    <location>
        <begin position="25"/>
        <end position="213"/>
    </location>
</feature>
<evidence type="ECO:0000259" key="2">
    <source>
        <dbReference type="Pfam" id="PF01558"/>
    </source>
</evidence>
<dbReference type="RefSeq" id="WP_210417836.1">
    <property type="nucleotide sequence ID" value="NZ_CP042913.1"/>
</dbReference>
<dbReference type="AlphaFoldDB" id="A0A5B9QK45"/>
<dbReference type="Pfam" id="PF17147">
    <property type="entry name" value="PFOR_II"/>
    <property type="match status" value="1"/>
</dbReference>
<reference evidence="5 6" key="1">
    <citation type="submission" date="2019-08" db="EMBL/GenBank/DDBJ databases">
        <title>Deep-cultivation of Planctomycetes and their phenomic and genomic characterization uncovers novel biology.</title>
        <authorList>
            <person name="Wiegand S."/>
            <person name="Jogler M."/>
            <person name="Boedeker C."/>
            <person name="Pinto D."/>
            <person name="Vollmers J."/>
            <person name="Rivas-Marin E."/>
            <person name="Kohn T."/>
            <person name="Peeters S.H."/>
            <person name="Heuer A."/>
            <person name="Rast P."/>
            <person name="Oberbeckmann S."/>
            <person name="Bunk B."/>
            <person name="Jeske O."/>
            <person name="Meyerdierks A."/>
            <person name="Storesund J.E."/>
            <person name="Kallscheuer N."/>
            <person name="Luecker S."/>
            <person name="Lage O.M."/>
            <person name="Pohl T."/>
            <person name="Merkel B.J."/>
            <person name="Hornburger P."/>
            <person name="Mueller R.-W."/>
            <person name="Bruemmer F."/>
            <person name="Labrenz M."/>
            <person name="Spormann A.M."/>
            <person name="Op den Camp H."/>
            <person name="Overmann J."/>
            <person name="Amann R."/>
            <person name="Jetten M.S.M."/>
            <person name="Mascher T."/>
            <person name="Medema M.H."/>
            <person name="Devos D.P."/>
            <person name="Kaster A.-K."/>
            <person name="Ovreas L."/>
            <person name="Rohde M."/>
            <person name="Galperin M.Y."/>
            <person name="Jogler C."/>
        </authorList>
    </citation>
    <scope>NUCLEOTIDE SEQUENCE [LARGE SCALE GENOMIC DNA]</scope>
    <source>
        <strain evidence="5 6">Pr1d</strain>
    </source>
</reference>
<feature type="domain" description="Pyruvate:ferredoxin oxidoreductase core" evidence="4">
    <location>
        <begin position="515"/>
        <end position="583"/>
    </location>
</feature>